<protein>
    <submittedName>
        <fullName evidence="2">Uncharacterized protein</fullName>
    </submittedName>
</protein>
<feature type="compositionally biased region" description="Basic and acidic residues" evidence="1">
    <location>
        <begin position="102"/>
        <end position="135"/>
    </location>
</feature>
<dbReference type="EMBL" id="DS113870">
    <property type="protein sequence ID" value="EAX94222.1"/>
    <property type="molecule type" value="Genomic_DNA"/>
</dbReference>
<gene>
    <name evidence="2" type="ORF">TVAG_360690</name>
</gene>
<organism evidence="2 3">
    <name type="scientific">Trichomonas vaginalis (strain ATCC PRA-98 / G3)</name>
    <dbReference type="NCBI Taxonomy" id="412133"/>
    <lineage>
        <taxon>Eukaryota</taxon>
        <taxon>Metamonada</taxon>
        <taxon>Parabasalia</taxon>
        <taxon>Trichomonadida</taxon>
        <taxon>Trichomonadidae</taxon>
        <taxon>Trichomonas</taxon>
    </lineage>
</organism>
<dbReference type="VEuPathDB" id="TrichDB:TVAGG3_0100870"/>
<sequence>MEESKCTIVSHIFKFGDNKELKYVILDHKTNKREVKNGKEIESFKMIQDYWLKFPKSNTNLQKKEVTVKTEKLPTPIITPSPIEVKHENIQKEEKHVKQEIIVKAEETPKHEKERKEEKHEKEKPEKTEKNSKKEKQTKRKTSKKDKMVVVKPKTSQHNLWKDQIQVEILGYKNYDNKQYICIRNGSDGYKLVELSEAKNKFPAQLATFLENFITFRDEDTL</sequence>
<reference evidence="2" key="1">
    <citation type="submission" date="2006-10" db="EMBL/GenBank/DDBJ databases">
        <authorList>
            <person name="Amadeo P."/>
            <person name="Zhao Q."/>
            <person name="Wortman J."/>
            <person name="Fraser-Liggett C."/>
            <person name="Carlton J."/>
        </authorList>
    </citation>
    <scope>NUCLEOTIDE SEQUENCE</scope>
    <source>
        <strain evidence="2">G3</strain>
    </source>
</reference>
<proteinExistence type="predicted"/>
<dbReference type="InParanoid" id="A2FLK8"/>
<reference evidence="2" key="2">
    <citation type="journal article" date="2007" name="Science">
        <title>Draft genome sequence of the sexually transmitted pathogen Trichomonas vaginalis.</title>
        <authorList>
            <person name="Carlton J.M."/>
            <person name="Hirt R.P."/>
            <person name="Silva J.C."/>
            <person name="Delcher A.L."/>
            <person name="Schatz M."/>
            <person name="Zhao Q."/>
            <person name="Wortman J.R."/>
            <person name="Bidwell S.L."/>
            <person name="Alsmark U.C.M."/>
            <person name="Besteiro S."/>
            <person name="Sicheritz-Ponten T."/>
            <person name="Noel C.J."/>
            <person name="Dacks J.B."/>
            <person name="Foster P.G."/>
            <person name="Simillion C."/>
            <person name="Van de Peer Y."/>
            <person name="Miranda-Saavedra D."/>
            <person name="Barton G.J."/>
            <person name="Westrop G.D."/>
            <person name="Mueller S."/>
            <person name="Dessi D."/>
            <person name="Fiori P.L."/>
            <person name="Ren Q."/>
            <person name="Paulsen I."/>
            <person name="Zhang H."/>
            <person name="Bastida-Corcuera F.D."/>
            <person name="Simoes-Barbosa A."/>
            <person name="Brown M.T."/>
            <person name="Hayes R.D."/>
            <person name="Mukherjee M."/>
            <person name="Okumura C.Y."/>
            <person name="Schneider R."/>
            <person name="Smith A.J."/>
            <person name="Vanacova S."/>
            <person name="Villalvazo M."/>
            <person name="Haas B.J."/>
            <person name="Pertea M."/>
            <person name="Feldblyum T.V."/>
            <person name="Utterback T.R."/>
            <person name="Shu C.L."/>
            <person name="Osoegawa K."/>
            <person name="de Jong P.J."/>
            <person name="Hrdy I."/>
            <person name="Horvathova L."/>
            <person name="Zubacova Z."/>
            <person name="Dolezal P."/>
            <person name="Malik S.B."/>
            <person name="Logsdon J.M. Jr."/>
            <person name="Henze K."/>
            <person name="Gupta A."/>
            <person name="Wang C.C."/>
            <person name="Dunne R.L."/>
            <person name="Upcroft J.A."/>
            <person name="Upcroft P."/>
            <person name="White O."/>
            <person name="Salzberg S.L."/>
            <person name="Tang P."/>
            <person name="Chiu C.-H."/>
            <person name="Lee Y.-S."/>
            <person name="Embley T.M."/>
            <person name="Coombs G.H."/>
            <person name="Mottram J.C."/>
            <person name="Tachezy J."/>
            <person name="Fraser-Liggett C.M."/>
            <person name="Johnson P.J."/>
        </authorList>
    </citation>
    <scope>NUCLEOTIDE SEQUENCE [LARGE SCALE GENOMIC DNA]</scope>
    <source>
        <strain evidence="2">G3</strain>
    </source>
</reference>
<keyword evidence="3" id="KW-1185">Reference proteome</keyword>
<accession>A2FLK8</accession>
<dbReference type="AlphaFoldDB" id="A2FLK8"/>
<name>A2FLK8_TRIV3</name>
<evidence type="ECO:0000313" key="3">
    <source>
        <dbReference type="Proteomes" id="UP000001542"/>
    </source>
</evidence>
<evidence type="ECO:0000256" key="1">
    <source>
        <dbReference type="SAM" id="MobiDB-lite"/>
    </source>
</evidence>
<dbReference type="RefSeq" id="XP_001307152.1">
    <property type="nucleotide sequence ID" value="XM_001307151.1"/>
</dbReference>
<dbReference type="Proteomes" id="UP000001542">
    <property type="component" value="Unassembled WGS sequence"/>
</dbReference>
<dbReference type="KEGG" id="tva:4751950"/>
<dbReference type="SMR" id="A2FLK8"/>
<dbReference type="VEuPathDB" id="TrichDB:TVAG_360690"/>
<feature type="region of interest" description="Disordered" evidence="1">
    <location>
        <begin position="102"/>
        <end position="151"/>
    </location>
</feature>
<evidence type="ECO:0000313" key="2">
    <source>
        <dbReference type="EMBL" id="EAX94222.1"/>
    </source>
</evidence>